<organism evidence="10 11">
    <name type="scientific">Desulfofustis glycolicus DSM 9705</name>
    <dbReference type="NCBI Taxonomy" id="1121409"/>
    <lineage>
        <taxon>Bacteria</taxon>
        <taxon>Pseudomonadati</taxon>
        <taxon>Thermodesulfobacteriota</taxon>
        <taxon>Desulfobulbia</taxon>
        <taxon>Desulfobulbales</taxon>
        <taxon>Desulfocapsaceae</taxon>
        <taxon>Desulfofustis</taxon>
    </lineage>
</organism>
<dbReference type="GO" id="GO:0042773">
    <property type="term" value="P:ATP synthesis coupled electron transport"/>
    <property type="evidence" value="ECO:0007669"/>
    <property type="project" value="InterPro"/>
</dbReference>
<feature type="transmembrane region" description="Helical" evidence="8">
    <location>
        <begin position="68"/>
        <end position="89"/>
    </location>
</feature>
<evidence type="ECO:0000256" key="6">
    <source>
        <dbReference type="ARBA" id="ARBA00023136"/>
    </source>
</evidence>
<dbReference type="InterPro" id="IPR052175">
    <property type="entry name" value="ComplexI-like_HydComp"/>
</dbReference>
<gene>
    <name evidence="10" type="ORF">SAMN02745124_01905</name>
</gene>
<feature type="transmembrane region" description="Helical" evidence="8">
    <location>
        <begin position="150"/>
        <end position="169"/>
    </location>
</feature>
<feature type="domain" description="NADH:quinone oxidoreductase/Mrp antiporter transmembrane" evidence="9">
    <location>
        <begin position="115"/>
        <end position="383"/>
    </location>
</feature>
<feature type="transmembrane region" description="Helical" evidence="8">
    <location>
        <begin position="96"/>
        <end position="114"/>
    </location>
</feature>
<comment type="subcellular location">
    <subcellularLocation>
        <location evidence="1">Cell membrane</location>
        <topology evidence="1">Multi-pass membrane protein</topology>
    </subcellularLocation>
    <subcellularLocation>
        <location evidence="7">Membrane</location>
        <topology evidence="7">Multi-pass membrane protein</topology>
    </subcellularLocation>
</comment>
<dbReference type="RefSeq" id="WP_073375510.1">
    <property type="nucleotide sequence ID" value="NZ_FQXS01000009.1"/>
</dbReference>
<proteinExistence type="predicted"/>
<accession>A0A1M5VTI6</accession>
<keyword evidence="4 8" id="KW-1133">Transmembrane helix</keyword>
<dbReference type="InterPro" id="IPR001750">
    <property type="entry name" value="ND/Mrp_TM"/>
</dbReference>
<dbReference type="PRINTS" id="PR01437">
    <property type="entry name" value="NUOXDRDTASE4"/>
</dbReference>
<dbReference type="OrthoDB" id="9781596at2"/>
<keyword evidence="6 8" id="KW-0472">Membrane</keyword>
<evidence type="ECO:0000313" key="11">
    <source>
        <dbReference type="Proteomes" id="UP000184139"/>
    </source>
</evidence>
<keyword evidence="11" id="KW-1185">Reference proteome</keyword>
<evidence type="ECO:0000256" key="1">
    <source>
        <dbReference type="ARBA" id="ARBA00004651"/>
    </source>
</evidence>
<evidence type="ECO:0000256" key="7">
    <source>
        <dbReference type="RuleBase" id="RU000320"/>
    </source>
</evidence>
<evidence type="ECO:0000313" key="10">
    <source>
        <dbReference type="EMBL" id="SHH78579.1"/>
    </source>
</evidence>
<dbReference type="GO" id="GO:0005886">
    <property type="term" value="C:plasma membrane"/>
    <property type="evidence" value="ECO:0007669"/>
    <property type="project" value="UniProtKB-SubCell"/>
</dbReference>
<feature type="transmembrane region" description="Helical" evidence="8">
    <location>
        <begin position="465"/>
        <end position="484"/>
    </location>
</feature>
<dbReference type="PANTHER" id="PTHR42682">
    <property type="entry name" value="HYDROGENASE-4 COMPONENT F"/>
    <property type="match status" value="1"/>
</dbReference>
<evidence type="ECO:0000256" key="3">
    <source>
        <dbReference type="ARBA" id="ARBA00022692"/>
    </source>
</evidence>
<dbReference type="AlphaFoldDB" id="A0A1M5VTI6"/>
<dbReference type="EMBL" id="FQXS01000009">
    <property type="protein sequence ID" value="SHH78579.1"/>
    <property type="molecule type" value="Genomic_DNA"/>
</dbReference>
<dbReference type="GO" id="GO:0008137">
    <property type="term" value="F:NADH dehydrogenase (ubiquinone) activity"/>
    <property type="evidence" value="ECO:0007669"/>
    <property type="project" value="InterPro"/>
</dbReference>
<reference evidence="10 11" key="1">
    <citation type="submission" date="2016-11" db="EMBL/GenBank/DDBJ databases">
        <authorList>
            <person name="Jaros S."/>
            <person name="Januszkiewicz K."/>
            <person name="Wedrychowicz H."/>
        </authorList>
    </citation>
    <scope>NUCLEOTIDE SEQUENCE [LARGE SCALE GENOMIC DNA]</scope>
    <source>
        <strain evidence="10 11">DSM 9705</strain>
    </source>
</reference>
<dbReference type="PANTHER" id="PTHR42682:SF4">
    <property type="entry name" value="NADH-UBIQUINONE_PLASTOQUINONE"/>
    <property type="match status" value="1"/>
</dbReference>
<keyword evidence="3 7" id="KW-0812">Transmembrane</keyword>
<feature type="transmembrane region" description="Helical" evidence="8">
    <location>
        <begin position="303"/>
        <end position="321"/>
    </location>
</feature>
<feature type="transmembrane region" description="Helical" evidence="8">
    <location>
        <begin position="581"/>
        <end position="598"/>
    </location>
</feature>
<evidence type="ECO:0000259" key="9">
    <source>
        <dbReference type="Pfam" id="PF00361"/>
    </source>
</evidence>
<dbReference type="Proteomes" id="UP000184139">
    <property type="component" value="Unassembled WGS sequence"/>
</dbReference>
<evidence type="ECO:0000256" key="5">
    <source>
        <dbReference type="ARBA" id="ARBA00023002"/>
    </source>
</evidence>
<feature type="transmembrane region" description="Helical" evidence="8">
    <location>
        <begin position="277"/>
        <end position="297"/>
    </location>
</feature>
<sequence length="599" mass="66492">MTTSGFFHPALMLIIGALVLPLIKEPFRRPFLVLIPVLTFINVVWLGFHQGTYGILHFLDWQLTFGRIDSLSNAFAFIMALMAIIGTIYGLHVRDVWQQVAAWFYVAGSLGAIYSGDYLSLFLFWEMMAFASTFLIWSNREDPDAPAAGFRYLLVHTFGGLLLLMGFVLNYQATGSIAFELLDYDNARLSTWLIMGGLMLNAAVIPLHSWLPDAYSKASITGSVFMCAFTTKTAIYTLARACAGFDILIVLGVIMAIAGIIYALLENDIRRLLGWEIISQVGYMVAGVGIGTALAINGTTAHAFAHILYKGLLFMGAGAVIQATGRQRFTELGGLYKKMPLTLLFVIIGGVSVSAFPLFSGFVSKSMIIAASYEEHLLWTGFLLTMVSAGTFLVAGLRLPWLVFFGNYRGDTASFAKAADPPWNMQLAMLVAALLCFIIGAWYPLLYGLLPHQDIIGDYHPYSSYHLSETLQILALTGVAFLLLKERIGARAATYLDLDWFYRRGGQLVLWLARNPIQWFDTAWGEAYRAVGLFSLMTTARFWSWFDWHAIDGLLDGSACGVRSFGRLLARVLQRGQIQQTLGYTVSFVALLLFVYIWL</sequence>
<evidence type="ECO:0000256" key="2">
    <source>
        <dbReference type="ARBA" id="ARBA00022475"/>
    </source>
</evidence>
<dbReference type="GO" id="GO:0016491">
    <property type="term" value="F:oxidoreductase activity"/>
    <property type="evidence" value="ECO:0007669"/>
    <property type="project" value="UniProtKB-KW"/>
</dbReference>
<keyword evidence="5" id="KW-0560">Oxidoreductase</keyword>
<dbReference type="NCBIfam" id="NF009310">
    <property type="entry name" value="PRK12668.1"/>
    <property type="match status" value="1"/>
</dbReference>
<evidence type="ECO:0000256" key="4">
    <source>
        <dbReference type="ARBA" id="ARBA00022989"/>
    </source>
</evidence>
<dbReference type="STRING" id="1121409.SAMN02745124_01905"/>
<name>A0A1M5VTI6_9BACT</name>
<feature type="transmembrane region" description="Helical" evidence="8">
    <location>
        <begin position="341"/>
        <end position="362"/>
    </location>
</feature>
<dbReference type="InterPro" id="IPR003918">
    <property type="entry name" value="NADH_UbQ_OxRdtase"/>
</dbReference>
<dbReference type="Pfam" id="PF00361">
    <property type="entry name" value="Proton_antipo_M"/>
    <property type="match status" value="1"/>
</dbReference>
<feature type="transmembrane region" description="Helical" evidence="8">
    <location>
        <begin position="245"/>
        <end position="265"/>
    </location>
</feature>
<keyword evidence="2" id="KW-1003">Cell membrane</keyword>
<feature type="transmembrane region" description="Helical" evidence="8">
    <location>
        <begin position="189"/>
        <end position="211"/>
    </location>
</feature>
<feature type="transmembrane region" description="Helical" evidence="8">
    <location>
        <begin position="382"/>
        <end position="406"/>
    </location>
</feature>
<feature type="transmembrane region" description="Helical" evidence="8">
    <location>
        <begin position="6"/>
        <end position="23"/>
    </location>
</feature>
<evidence type="ECO:0000256" key="8">
    <source>
        <dbReference type="SAM" id="Phobius"/>
    </source>
</evidence>
<feature type="transmembrane region" description="Helical" evidence="8">
    <location>
        <begin position="427"/>
        <end position="445"/>
    </location>
</feature>
<dbReference type="Gene3D" id="1.20.5.2700">
    <property type="match status" value="1"/>
</dbReference>
<feature type="transmembrane region" description="Helical" evidence="8">
    <location>
        <begin position="30"/>
        <end position="48"/>
    </location>
</feature>
<protein>
    <submittedName>
        <fullName evidence="10">Multisubunit sodium/proton antiporter, MrpD subunit</fullName>
    </submittedName>
</protein>